<keyword evidence="5 8" id="KW-0812">Transmembrane</keyword>
<comment type="similarity">
    <text evidence="2">Belongs to the amino acid-polyamine-organocation (APC) superfamily. Spore germination protein (SGP) (TC 2.A.3.9) family.</text>
</comment>
<evidence type="ECO:0000313" key="10">
    <source>
        <dbReference type="Proteomes" id="UP001601058"/>
    </source>
</evidence>
<feature type="transmembrane region" description="Helical" evidence="8">
    <location>
        <begin position="270"/>
        <end position="293"/>
    </location>
</feature>
<accession>A0ABW6K1N1</accession>
<feature type="transmembrane region" description="Helical" evidence="8">
    <location>
        <begin position="305"/>
        <end position="329"/>
    </location>
</feature>
<evidence type="ECO:0000256" key="5">
    <source>
        <dbReference type="ARBA" id="ARBA00022692"/>
    </source>
</evidence>
<keyword evidence="10" id="KW-1185">Reference proteome</keyword>
<evidence type="ECO:0000256" key="8">
    <source>
        <dbReference type="SAM" id="Phobius"/>
    </source>
</evidence>
<feature type="transmembrane region" description="Helical" evidence="8">
    <location>
        <begin position="42"/>
        <end position="66"/>
    </location>
</feature>
<dbReference type="InterPro" id="IPR004761">
    <property type="entry name" value="Spore_GerAB"/>
</dbReference>
<evidence type="ECO:0000256" key="1">
    <source>
        <dbReference type="ARBA" id="ARBA00004141"/>
    </source>
</evidence>
<evidence type="ECO:0000256" key="6">
    <source>
        <dbReference type="ARBA" id="ARBA00022989"/>
    </source>
</evidence>
<sequence>MLEPKGKIGVREFIAIIILCVGTKLSDDTPVFLYTHMKSAAWMAPFIIGAISCIPIYLIIKVLSAYNNKNLADIISHLFGKLFGFIILLCLWIISFTALSFDSAIYADIISMMYFPKTPMLIIYSLLLVVCAYGAKKGLEQIGSVAWSVLLWIKLSLLIVVVICFFQGQTAFLFPFFGAGKWEVVKESSLRTSIYSDFLYLGFIFPYLKSKGDFKKGNWIALSIITIELSFAIASFLMLFDFAGVRVMNFPYHETIRYISLGFLTNIETFFFPFWLLATFVRFTFYLYINSLLFGNMFKIKNFEYLIPSMAILCVFIGMIPETPTFTIFNIREQLILISTPVFIFLPCLLWIAAKIKGDLMNEKAKDS</sequence>
<protein>
    <submittedName>
        <fullName evidence="9">GerAB/ArcD/ProY family transporter</fullName>
    </submittedName>
</protein>
<reference evidence="9 10" key="1">
    <citation type="submission" date="2024-08" db="EMBL/GenBank/DDBJ databases">
        <title>Two novel Cytobacillus novel species.</title>
        <authorList>
            <person name="Liu G."/>
        </authorList>
    </citation>
    <scope>NUCLEOTIDE SEQUENCE [LARGE SCALE GENOMIC DNA]</scope>
    <source>
        <strain evidence="9 10">FJAT-53684</strain>
    </source>
</reference>
<keyword evidence="3" id="KW-0813">Transport</keyword>
<organism evidence="9 10">
    <name type="scientific">Cytobacillus mangrovibacter</name>
    <dbReference type="NCBI Taxonomy" id="3299024"/>
    <lineage>
        <taxon>Bacteria</taxon>
        <taxon>Bacillati</taxon>
        <taxon>Bacillota</taxon>
        <taxon>Bacilli</taxon>
        <taxon>Bacillales</taxon>
        <taxon>Bacillaceae</taxon>
        <taxon>Cytobacillus</taxon>
    </lineage>
</organism>
<keyword evidence="6 8" id="KW-1133">Transmembrane helix</keyword>
<feature type="transmembrane region" description="Helical" evidence="8">
    <location>
        <begin position="188"/>
        <end position="208"/>
    </location>
</feature>
<dbReference type="RefSeq" id="WP_389220778.1">
    <property type="nucleotide sequence ID" value="NZ_JBIACJ010000007.1"/>
</dbReference>
<evidence type="ECO:0000256" key="2">
    <source>
        <dbReference type="ARBA" id="ARBA00007998"/>
    </source>
</evidence>
<feature type="transmembrane region" description="Helical" evidence="8">
    <location>
        <begin position="113"/>
        <end position="133"/>
    </location>
</feature>
<evidence type="ECO:0000313" key="9">
    <source>
        <dbReference type="EMBL" id="MFE8697492.1"/>
    </source>
</evidence>
<feature type="transmembrane region" description="Helical" evidence="8">
    <location>
        <begin position="220"/>
        <end position="240"/>
    </location>
</feature>
<comment type="subcellular location">
    <subcellularLocation>
        <location evidence="1">Membrane</location>
        <topology evidence="1">Multi-pass membrane protein</topology>
    </subcellularLocation>
</comment>
<feature type="transmembrane region" description="Helical" evidence="8">
    <location>
        <begin position="78"/>
        <end position="101"/>
    </location>
</feature>
<feature type="transmembrane region" description="Helical" evidence="8">
    <location>
        <begin position="335"/>
        <end position="354"/>
    </location>
</feature>
<dbReference type="PANTHER" id="PTHR34975:SF2">
    <property type="entry name" value="SPORE GERMINATION PROTEIN A2"/>
    <property type="match status" value="1"/>
</dbReference>
<dbReference type="Pfam" id="PF03845">
    <property type="entry name" value="Spore_permease"/>
    <property type="match status" value="1"/>
</dbReference>
<proteinExistence type="inferred from homology"/>
<dbReference type="EMBL" id="JBIACJ010000007">
    <property type="protein sequence ID" value="MFE8697492.1"/>
    <property type="molecule type" value="Genomic_DNA"/>
</dbReference>
<keyword evidence="7 8" id="KW-0472">Membrane</keyword>
<comment type="caution">
    <text evidence="9">The sequence shown here is derived from an EMBL/GenBank/DDBJ whole genome shotgun (WGS) entry which is preliminary data.</text>
</comment>
<keyword evidence="4" id="KW-0309">Germination</keyword>
<gene>
    <name evidence="9" type="ORF">ACFYKT_14205</name>
</gene>
<evidence type="ECO:0000256" key="4">
    <source>
        <dbReference type="ARBA" id="ARBA00022544"/>
    </source>
</evidence>
<evidence type="ECO:0000256" key="3">
    <source>
        <dbReference type="ARBA" id="ARBA00022448"/>
    </source>
</evidence>
<name>A0ABW6K1N1_9BACI</name>
<dbReference type="PANTHER" id="PTHR34975">
    <property type="entry name" value="SPORE GERMINATION PROTEIN A2"/>
    <property type="match status" value="1"/>
</dbReference>
<dbReference type="Proteomes" id="UP001601058">
    <property type="component" value="Unassembled WGS sequence"/>
</dbReference>
<evidence type="ECO:0000256" key="7">
    <source>
        <dbReference type="ARBA" id="ARBA00023136"/>
    </source>
</evidence>
<feature type="transmembrane region" description="Helical" evidence="8">
    <location>
        <begin position="145"/>
        <end position="168"/>
    </location>
</feature>